<dbReference type="PANTHER" id="PTHR37533:SF2">
    <property type="entry name" value="FLAGELLAR HOOK-LENGTH CONTROL PROTEIN"/>
    <property type="match status" value="1"/>
</dbReference>
<keyword evidence="6" id="KW-0282">Flagellum</keyword>
<comment type="similarity">
    <text evidence="2">Belongs to the FliK family.</text>
</comment>
<keyword evidence="6" id="KW-0969">Cilium</keyword>
<dbReference type="PANTHER" id="PTHR37533">
    <property type="entry name" value="FLAGELLAR HOOK-LENGTH CONTROL PROTEIN"/>
    <property type="match status" value="1"/>
</dbReference>
<evidence type="ECO:0000313" key="7">
    <source>
        <dbReference type="Proteomes" id="UP000029223"/>
    </source>
</evidence>
<feature type="region of interest" description="Disordered" evidence="4">
    <location>
        <begin position="156"/>
        <end position="191"/>
    </location>
</feature>
<gene>
    <name evidence="6" type="ORF">JCM19239_7913</name>
</gene>
<reference evidence="7" key="1">
    <citation type="submission" date="2014-09" db="EMBL/GenBank/DDBJ databases">
        <title>Vibrio variabilis JCM 19239. (C206) whole genome shotgun sequence.</title>
        <authorList>
            <person name="Sawabe T."/>
            <person name="Meirelles P."/>
            <person name="Nakanishi M."/>
            <person name="Sayaka M."/>
            <person name="Hattori M."/>
            <person name="Ohkuma M."/>
        </authorList>
    </citation>
    <scope>NUCLEOTIDE SEQUENCE [LARGE SCALE GENOMIC DNA]</scope>
    <source>
        <strain evidence="7">JCM 19239</strain>
    </source>
</reference>
<evidence type="ECO:0000313" key="6">
    <source>
        <dbReference type="EMBL" id="GAL30257.1"/>
    </source>
</evidence>
<sequence length="214" mass="22246">MMASGQAKSSAPLSTQASGLQIGAAKGTNKALNQPGVGSEGALQAAGAGALTATQVRGEQSTQATGAVQSPLMLTKENAGEQVAERVQMMMSKNLKHVDIRLDPPDLGRMQIRMSLNNDSATVHFTVQNQQTRDMVDQAMPRLREMLSQQGIQLADTSVQQQGQQQRHASHGSGNGGPSSGGTNGSAESDANVQGGVTVDVAVNKNKDGISYYA</sequence>
<evidence type="ECO:0000256" key="4">
    <source>
        <dbReference type="SAM" id="MobiDB-lite"/>
    </source>
</evidence>
<evidence type="ECO:0000256" key="1">
    <source>
        <dbReference type="ARBA" id="ARBA00003944"/>
    </source>
</evidence>
<dbReference type="Pfam" id="PF02120">
    <property type="entry name" value="Flg_hook"/>
    <property type="match status" value="1"/>
</dbReference>
<comment type="function">
    <text evidence="1">Controls the length of the flagellar hook.</text>
</comment>
<keyword evidence="3" id="KW-1005">Bacterial flagellum biogenesis</keyword>
<dbReference type="InterPro" id="IPR001635">
    <property type="entry name" value="Flag_hook_Flik"/>
</dbReference>
<dbReference type="Proteomes" id="UP000029223">
    <property type="component" value="Unassembled WGS sequence"/>
</dbReference>
<protein>
    <submittedName>
        <fullName evidence="6">Flagellar hook-length control protein FliK</fullName>
    </submittedName>
</protein>
<feature type="domain" description="Flagellar hook-length control protein-like C-terminal" evidence="5">
    <location>
        <begin position="85"/>
        <end position="167"/>
    </location>
</feature>
<evidence type="ECO:0000259" key="5">
    <source>
        <dbReference type="Pfam" id="PF02120"/>
    </source>
</evidence>
<dbReference type="Gene3D" id="3.30.750.140">
    <property type="match status" value="1"/>
</dbReference>
<dbReference type="InterPro" id="IPR052563">
    <property type="entry name" value="FliK"/>
</dbReference>
<evidence type="ECO:0000256" key="3">
    <source>
        <dbReference type="ARBA" id="ARBA00022795"/>
    </source>
</evidence>
<keyword evidence="6" id="KW-0966">Cell projection</keyword>
<keyword evidence="7" id="KW-1185">Reference proteome</keyword>
<dbReference type="CDD" id="cd17470">
    <property type="entry name" value="T3SS_Flik_C"/>
    <property type="match status" value="1"/>
</dbReference>
<dbReference type="PRINTS" id="PR01007">
    <property type="entry name" value="FLGHOOKFLIK"/>
</dbReference>
<feature type="compositionally biased region" description="Gly residues" evidence="4">
    <location>
        <begin position="173"/>
        <end position="184"/>
    </location>
</feature>
<proteinExistence type="inferred from homology"/>
<evidence type="ECO:0000256" key="2">
    <source>
        <dbReference type="ARBA" id="ARBA00009149"/>
    </source>
</evidence>
<organism evidence="6 7">
    <name type="scientific">Vibrio variabilis</name>
    <dbReference type="NCBI Taxonomy" id="990271"/>
    <lineage>
        <taxon>Bacteria</taxon>
        <taxon>Pseudomonadati</taxon>
        <taxon>Pseudomonadota</taxon>
        <taxon>Gammaproteobacteria</taxon>
        <taxon>Vibrionales</taxon>
        <taxon>Vibrionaceae</taxon>
        <taxon>Vibrio</taxon>
    </lineage>
</organism>
<dbReference type="InterPro" id="IPR021136">
    <property type="entry name" value="Flagellar_hook_control-like_C"/>
</dbReference>
<dbReference type="InterPro" id="IPR038610">
    <property type="entry name" value="FliK-like_C_sf"/>
</dbReference>
<comment type="caution">
    <text evidence="6">The sequence shown here is derived from an EMBL/GenBank/DDBJ whole genome shotgun (WGS) entry which is preliminary data.</text>
</comment>
<accession>A0ABQ0JNC5</accession>
<name>A0ABQ0JNC5_9VIBR</name>
<dbReference type="EMBL" id="BBMS01000089">
    <property type="protein sequence ID" value="GAL30257.1"/>
    <property type="molecule type" value="Genomic_DNA"/>
</dbReference>